<name>A0A8J4WYJ0_CLAMG</name>
<sequence>MVMMRVAIHRRMYCTSGAGGRFVSPTCPSPTYRIAQSAMSASNDIAAQATVYTCPFSPYRCDREETADRRPKLTLRVRWFYCRCGD</sequence>
<reference evidence="1" key="1">
    <citation type="submission" date="2020-07" db="EMBL/GenBank/DDBJ databases">
        <title>Clarias magur genome sequencing, assembly and annotation.</title>
        <authorList>
            <person name="Kushwaha B."/>
            <person name="Kumar R."/>
            <person name="Das P."/>
            <person name="Joshi C.G."/>
            <person name="Kumar D."/>
            <person name="Nagpure N.S."/>
            <person name="Pandey M."/>
            <person name="Agarwal S."/>
            <person name="Srivastava S."/>
            <person name="Singh M."/>
            <person name="Sahoo L."/>
            <person name="Jayasankar P."/>
            <person name="Meher P.K."/>
            <person name="Koringa P.G."/>
            <person name="Iquebal M.A."/>
            <person name="Das S.P."/>
            <person name="Bit A."/>
            <person name="Patnaik S."/>
            <person name="Patel N."/>
            <person name="Shah T.M."/>
            <person name="Hinsu A."/>
            <person name="Jena J.K."/>
        </authorList>
    </citation>
    <scope>NUCLEOTIDE SEQUENCE</scope>
    <source>
        <strain evidence="1">CIFAMagur01</strain>
        <tissue evidence="1">Testis</tissue>
    </source>
</reference>
<proteinExistence type="predicted"/>
<evidence type="ECO:0000313" key="2">
    <source>
        <dbReference type="Proteomes" id="UP000727407"/>
    </source>
</evidence>
<organism evidence="1 2">
    <name type="scientific">Clarias magur</name>
    <name type="common">Asian catfish</name>
    <name type="synonym">Macropteronotus magur</name>
    <dbReference type="NCBI Taxonomy" id="1594786"/>
    <lineage>
        <taxon>Eukaryota</taxon>
        <taxon>Metazoa</taxon>
        <taxon>Chordata</taxon>
        <taxon>Craniata</taxon>
        <taxon>Vertebrata</taxon>
        <taxon>Euteleostomi</taxon>
        <taxon>Actinopterygii</taxon>
        <taxon>Neopterygii</taxon>
        <taxon>Teleostei</taxon>
        <taxon>Ostariophysi</taxon>
        <taxon>Siluriformes</taxon>
        <taxon>Clariidae</taxon>
        <taxon>Clarias</taxon>
    </lineage>
</organism>
<accession>A0A8J4WYJ0</accession>
<keyword evidence="2" id="KW-1185">Reference proteome</keyword>
<dbReference type="Proteomes" id="UP000727407">
    <property type="component" value="Unassembled WGS sequence"/>
</dbReference>
<dbReference type="AlphaFoldDB" id="A0A8J4WYJ0"/>
<comment type="caution">
    <text evidence="1">The sequence shown here is derived from an EMBL/GenBank/DDBJ whole genome shotgun (WGS) entry which is preliminary data.</text>
</comment>
<feature type="non-terminal residue" evidence="1">
    <location>
        <position position="86"/>
    </location>
</feature>
<protein>
    <submittedName>
        <fullName evidence="1">Uncharacterized protein</fullName>
    </submittedName>
</protein>
<gene>
    <name evidence="1" type="ORF">DAT39_013882</name>
</gene>
<evidence type="ECO:0000313" key="1">
    <source>
        <dbReference type="EMBL" id="KAF5896402.1"/>
    </source>
</evidence>
<dbReference type="EMBL" id="QNUK01000277">
    <property type="protein sequence ID" value="KAF5896402.1"/>
    <property type="molecule type" value="Genomic_DNA"/>
</dbReference>